<dbReference type="SUPFAM" id="SSF81338">
    <property type="entry name" value="Aquaporin-like"/>
    <property type="match status" value="1"/>
</dbReference>
<dbReference type="PANTHER" id="PTHR19139:SF199">
    <property type="entry name" value="MIP17260P"/>
    <property type="match status" value="1"/>
</dbReference>
<dbReference type="InterPro" id="IPR000425">
    <property type="entry name" value="MIP"/>
</dbReference>
<reference evidence="9" key="3">
    <citation type="submission" date="2022-06" db="UniProtKB">
        <authorList>
            <consortium name="EnsemblMetazoa"/>
        </authorList>
    </citation>
    <scope>IDENTIFICATION</scope>
</reference>
<evidence type="ECO:0000313" key="10">
    <source>
        <dbReference type="Proteomes" id="UP000070412"/>
    </source>
</evidence>
<gene>
    <name evidence="8" type="ORF">SSS_3818</name>
</gene>
<dbReference type="EMBL" id="WVUK01000058">
    <property type="protein sequence ID" value="KAF7491969.1"/>
    <property type="molecule type" value="Genomic_DNA"/>
</dbReference>
<comment type="subcellular location">
    <subcellularLocation>
        <location evidence="1">Membrane</location>
        <topology evidence="1">Multi-pass membrane protein</topology>
    </subcellularLocation>
</comment>
<protein>
    <submittedName>
        <fullName evidence="8">Aquaporin-1</fullName>
    </submittedName>
</protein>
<proteinExistence type="inferred from homology"/>
<keyword evidence="4 7" id="KW-1133">Transmembrane helix</keyword>
<feature type="transmembrane region" description="Helical" evidence="7">
    <location>
        <begin position="225"/>
        <end position="244"/>
    </location>
</feature>
<keyword evidence="6" id="KW-0813">Transport</keyword>
<keyword evidence="10" id="KW-1185">Reference proteome</keyword>
<evidence type="ECO:0000256" key="4">
    <source>
        <dbReference type="ARBA" id="ARBA00022989"/>
    </source>
</evidence>
<feature type="transmembrane region" description="Helical" evidence="7">
    <location>
        <begin position="296"/>
        <end position="316"/>
    </location>
</feature>
<dbReference type="OrthoDB" id="3222at2759"/>
<dbReference type="GO" id="GO:0015250">
    <property type="term" value="F:water channel activity"/>
    <property type="evidence" value="ECO:0007669"/>
    <property type="project" value="TreeGrafter"/>
</dbReference>
<evidence type="ECO:0000256" key="5">
    <source>
        <dbReference type="ARBA" id="ARBA00023136"/>
    </source>
</evidence>
<evidence type="ECO:0000256" key="2">
    <source>
        <dbReference type="ARBA" id="ARBA00006175"/>
    </source>
</evidence>
<comment type="similarity">
    <text evidence="2 6">Belongs to the MIP/aquaporin (TC 1.A.8) family.</text>
</comment>
<evidence type="ECO:0000313" key="9">
    <source>
        <dbReference type="EnsemblMetazoa" id="KAF7491969.1"/>
    </source>
</evidence>
<name>A0A834VEB3_SARSC</name>
<feature type="transmembrane region" description="Helical" evidence="7">
    <location>
        <begin position="184"/>
        <end position="205"/>
    </location>
</feature>
<dbReference type="AlphaFoldDB" id="A0A834VEB3"/>
<dbReference type="PRINTS" id="PR00783">
    <property type="entry name" value="MINTRINSICP"/>
</dbReference>
<organism evidence="8">
    <name type="scientific">Sarcoptes scabiei</name>
    <name type="common">Itch mite</name>
    <name type="synonym">Acarus scabiei</name>
    <dbReference type="NCBI Taxonomy" id="52283"/>
    <lineage>
        <taxon>Eukaryota</taxon>
        <taxon>Metazoa</taxon>
        <taxon>Ecdysozoa</taxon>
        <taxon>Arthropoda</taxon>
        <taxon>Chelicerata</taxon>
        <taxon>Arachnida</taxon>
        <taxon>Acari</taxon>
        <taxon>Acariformes</taxon>
        <taxon>Sarcoptiformes</taxon>
        <taxon>Astigmata</taxon>
        <taxon>Psoroptidia</taxon>
        <taxon>Sarcoptoidea</taxon>
        <taxon>Sarcoptidae</taxon>
        <taxon>Sarcoptinae</taxon>
        <taxon>Sarcoptes</taxon>
    </lineage>
</organism>
<feature type="transmembrane region" description="Helical" evidence="7">
    <location>
        <begin position="251"/>
        <end position="269"/>
    </location>
</feature>
<sequence length="465" mass="51747">MSSVPKFWIQSRTSSLLDSKECFDTATKPIESCRSRSPIEKIKPNVSNKLHQQYCVCSNAMRSYIESLPERLTLIEELCEYQFWKSLRTELLATFLFTIFTEGSISGSSSRERIHDDSKESFEDNLNLNINVSLKSSEVFQLKSALQIGFTAASLIQCCGHVSGCHLSIAITIGLFVSGRVSSLFLLSYLLVQCLASFGAILVVHNLFDSIIPIEPSSSLMPSQVFGFEFLSIIIIVLTYLANCDQRRTDLGFKSLSIGLAYTVAYLFACDYTGAPMNPAKTLAISIITGKFCLHWIYWIAAIIAGFMGGLIYEYIGSIKPIHGSHPITSSATTSMTTANNQHHCHHQESSIIMQPRCRISQNASELKHQFTERNTNTEIDTRTMAVASSSLESISKTMTTINDFGNNGMHNFRSHIILTNTEQPTAIISQSISPASTTISLLDRNISDDHQRQQQPIKNGQQKY</sequence>
<dbReference type="PANTHER" id="PTHR19139">
    <property type="entry name" value="AQUAPORIN TRANSPORTER"/>
    <property type="match status" value="1"/>
</dbReference>
<evidence type="ECO:0000256" key="6">
    <source>
        <dbReference type="RuleBase" id="RU000477"/>
    </source>
</evidence>
<dbReference type="EnsemblMetazoa" id="SSS_3818s_mrna">
    <property type="protein sequence ID" value="KAF7491969.1"/>
    <property type="gene ID" value="SSS_3818"/>
</dbReference>
<dbReference type="GO" id="GO:0005886">
    <property type="term" value="C:plasma membrane"/>
    <property type="evidence" value="ECO:0007669"/>
    <property type="project" value="TreeGrafter"/>
</dbReference>
<evidence type="ECO:0000256" key="7">
    <source>
        <dbReference type="SAM" id="Phobius"/>
    </source>
</evidence>
<reference evidence="10" key="1">
    <citation type="journal article" date="2020" name="PLoS Negl. Trop. Dis.">
        <title>High-quality nuclear genome for Sarcoptes scabiei-A critical resource for a neglected parasite.</title>
        <authorList>
            <person name="Korhonen P.K."/>
            <person name="Gasser R.B."/>
            <person name="Ma G."/>
            <person name="Wang T."/>
            <person name="Stroehlein A.J."/>
            <person name="Young N.D."/>
            <person name="Ang C.S."/>
            <person name="Fernando D.D."/>
            <person name="Lu H.C."/>
            <person name="Taylor S."/>
            <person name="Reynolds S.L."/>
            <person name="Mofiz E."/>
            <person name="Najaraj S.H."/>
            <person name="Gowda H."/>
            <person name="Madugundu A."/>
            <person name="Renuse S."/>
            <person name="Holt D."/>
            <person name="Pandey A."/>
            <person name="Papenfuss A.T."/>
            <person name="Fischer K."/>
        </authorList>
    </citation>
    <scope>NUCLEOTIDE SEQUENCE [LARGE SCALE GENOMIC DNA]</scope>
</reference>
<dbReference type="InterPro" id="IPR034294">
    <property type="entry name" value="Aquaporin_transptr"/>
</dbReference>
<evidence type="ECO:0000313" key="8">
    <source>
        <dbReference type="EMBL" id="KAF7491969.1"/>
    </source>
</evidence>
<keyword evidence="5 7" id="KW-0472">Membrane</keyword>
<dbReference type="Pfam" id="PF00230">
    <property type="entry name" value="MIP"/>
    <property type="match status" value="1"/>
</dbReference>
<keyword evidence="3 6" id="KW-0812">Transmembrane</keyword>
<dbReference type="Gene3D" id="1.20.1080.10">
    <property type="entry name" value="Glycerol uptake facilitator protein"/>
    <property type="match status" value="1"/>
</dbReference>
<reference evidence="8" key="2">
    <citation type="submission" date="2020-01" db="EMBL/GenBank/DDBJ databases">
        <authorList>
            <person name="Korhonen P.K.K."/>
            <person name="Guangxu M.G."/>
            <person name="Wang T.W."/>
            <person name="Stroehlein A.J.S."/>
            <person name="Young N.D."/>
            <person name="Ang C.-S.A."/>
            <person name="Fernando D.W.F."/>
            <person name="Lu H.L."/>
            <person name="Taylor S.T."/>
            <person name="Ehtesham M.E.M."/>
            <person name="Najaraj S.H.N."/>
            <person name="Harsha G.H.G."/>
            <person name="Madugundu A.M."/>
            <person name="Renuse S.R."/>
            <person name="Holt D.H."/>
            <person name="Pandey A.P."/>
            <person name="Papenfuss A.P."/>
            <person name="Gasser R.B.G."/>
            <person name="Fischer K.F."/>
        </authorList>
    </citation>
    <scope>NUCLEOTIDE SEQUENCE</scope>
    <source>
        <strain evidence="8">SSS_KF_BRIS2020</strain>
    </source>
</reference>
<dbReference type="Proteomes" id="UP000070412">
    <property type="component" value="Unassembled WGS sequence"/>
</dbReference>
<evidence type="ECO:0000256" key="1">
    <source>
        <dbReference type="ARBA" id="ARBA00004141"/>
    </source>
</evidence>
<evidence type="ECO:0000256" key="3">
    <source>
        <dbReference type="ARBA" id="ARBA00022692"/>
    </source>
</evidence>
<accession>A0A834VEB3</accession>
<dbReference type="InterPro" id="IPR023271">
    <property type="entry name" value="Aquaporin-like"/>
</dbReference>